<organism evidence="4 5">
    <name type="scientific">Methylophilus aquaticus</name>
    <dbReference type="NCBI Taxonomy" id="1971610"/>
    <lineage>
        <taxon>Bacteria</taxon>
        <taxon>Pseudomonadati</taxon>
        <taxon>Pseudomonadota</taxon>
        <taxon>Betaproteobacteria</taxon>
        <taxon>Nitrosomonadales</taxon>
        <taxon>Methylophilaceae</taxon>
        <taxon>Methylophilus</taxon>
    </lineage>
</organism>
<comment type="similarity">
    <text evidence="1">Belongs to the transglycosylase Slt family.</text>
</comment>
<dbReference type="Gene3D" id="1.10.530.10">
    <property type="match status" value="1"/>
</dbReference>
<dbReference type="CDD" id="cd00254">
    <property type="entry name" value="LT-like"/>
    <property type="match status" value="1"/>
</dbReference>
<dbReference type="PANTHER" id="PTHR37423:SF2">
    <property type="entry name" value="MEMBRANE-BOUND LYTIC MUREIN TRANSGLYCOSYLASE C"/>
    <property type="match status" value="1"/>
</dbReference>
<feature type="domain" description="Transglycosylase SLT" evidence="3">
    <location>
        <begin position="192"/>
        <end position="299"/>
    </location>
</feature>
<keyword evidence="2" id="KW-0732">Signal</keyword>
<dbReference type="InterPro" id="IPR011990">
    <property type="entry name" value="TPR-like_helical_dom_sf"/>
</dbReference>
<protein>
    <submittedName>
        <fullName evidence="4">Transglycosylase SLT domain-containing protein</fullName>
    </submittedName>
</protein>
<evidence type="ECO:0000259" key="3">
    <source>
        <dbReference type="Pfam" id="PF01464"/>
    </source>
</evidence>
<dbReference type="InterPro" id="IPR023346">
    <property type="entry name" value="Lysozyme-like_dom_sf"/>
</dbReference>
<reference evidence="5" key="1">
    <citation type="journal article" date="2019" name="Int. J. Syst. Evol. Microbiol.">
        <title>The Global Catalogue of Microorganisms (GCM) 10K type strain sequencing project: providing services to taxonomists for standard genome sequencing and annotation.</title>
        <authorList>
            <consortium name="The Broad Institute Genomics Platform"/>
            <consortium name="The Broad Institute Genome Sequencing Center for Infectious Disease"/>
            <person name="Wu L."/>
            <person name="Ma J."/>
        </authorList>
    </citation>
    <scope>NUCLEOTIDE SEQUENCE [LARGE SCALE GENOMIC DNA]</scope>
    <source>
        <strain evidence="5">VKM B-3159</strain>
    </source>
</reference>
<evidence type="ECO:0000256" key="1">
    <source>
        <dbReference type="ARBA" id="ARBA00007734"/>
    </source>
</evidence>
<dbReference type="PANTHER" id="PTHR37423">
    <property type="entry name" value="SOLUBLE LYTIC MUREIN TRANSGLYCOSYLASE-RELATED"/>
    <property type="match status" value="1"/>
</dbReference>
<gene>
    <name evidence="4" type="ORF">Q9291_07080</name>
</gene>
<accession>A0ABT9JT17</accession>
<dbReference type="InterPro" id="IPR006597">
    <property type="entry name" value="Sel1-like"/>
</dbReference>
<dbReference type="InterPro" id="IPR008258">
    <property type="entry name" value="Transglycosylase_SLT_dom_1"/>
</dbReference>
<dbReference type="Gene3D" id="1.25.40.10">
    <property type="entry name" value="Tetratricopeptide repeat domain"/>
    <property type="match status" value="1"/>
</dbReference>
<feature type="signal peptide" evidence="2">
    <location>
        <begin position="1"/>
        <end position="25"/>
    </location>
</feature>
<comment type="caution">
    <text evidence="4">The sequence shown here is derived from an EMBL/GenBank/DDBJ whole genome shotgun (WGS) entry which is preliminary data.</text>
</comment>
<evidence type="ECO:0000256" key="2">
    <source>
        <dbReference type="SAM" id="SignalP"/>
    </source>
</evidence>
<evidence type="ECO:0000313" key="4">
    <source>
        <dbReference type="EMBL" id="MDP8567609.1"/>
    </source>
</evidence>
<dbReference type="SUPFAM" id="SSF81901">
    <property type="entry name" value="HCP-like"/>
    <property type="match status" value="1"/>
</dbReference>
<dbReference type="Proteomes" id="UP001225906">
    <property type="component" value="Unassembled WGS sequence"/>
</dbReference>
<evidence type="ECO:0000313" key="5">
    <source>
        <dbReference type="Proteomes" id="UP001225906"/>
    </source>
</evidence>
<proteinExistence type="inferred from homology"/>
<dbReference type="Pfam" id="PF01464">
    <property type="entry name" value="SLT"/>
    <property type="match status" value="1"/>
</dbReference>
<keyword evidence="5" id="KW-1185">Reference proteome</keyword>
<dbReference type="EMBL" id="JAVCAP010000014">
    <property type="protein sequence ID" value="MDP8567609.1"/>
    <property type="molecule type" value="Genomic_DNA"/>
</dbReference>
<dbReference type="SMART" id="SM00671">
    <property type="entry name" value="SEL1"/>
    <property type="match status" value="1"/>
</dbReference>
<dbReference type="SUPFAM" id="SSF53955">
    <property type="entry name" value="Lysozyme-like"/>
    <property type="match status" value="1"/>
</dbReference>
<name>A0ABT9JT17_9PROT</name>
<sequence length="327" mass="36792">MHFFKKTVFLTLGCCMWCLPAFCHAEQAKLDAQSQMGQGNVLRQKNSGALSNPYILLVSLAFRTPNDLGITTYQQAYDYYCQQARDAEDPNAQFAMGWLYSMGKGVDTNHDLAAFFFSLAEKHGHREAGAWLVKTAGNPALANPPACMEKPDVPVESVKEPVQPVAEVAKNEKEETHNSAPMTYPKGPIYRLVQKHAPSYDIEVDFAMAVIAVESGFNPNARSPKNAQGLMQLLPETQARFSVKDAYNPEQNIKGGLSYLRWLLAYFKGDIELVLAAYNAGENNVLKYRGIPPFPETQNYIKRISQYYKKKQHDYRHDLDTKRTVLP</sequence>
<feature type="chain" id="PRO_5045409249" evidence="2">
    <location>
        <begin position="26"/>
        <end position="327"/>
    </location>
</feature>